<dbReference type="PANTHER" id="PTHR31836">
    <property type="match status" value="1"/>
</dbReference>
<protein>
    <recommendedName>
        <fullName evidence="4">RlpA-like protein double-psi beta-barrel domain-containing protein</fullName>
    </recommendedName>
</protein>
<dbReference type="GeneID" id="54566401"/>
<organism evidence="2 3">
    <name type="scientific">Zasmidium cellare ATCC 36951</name>
    <dbReference type="NCBI Taxonomy" id="1080233"/>
    <lineage>
        <taxon>Eukaryota</taxon>
        <taxon>Fungi</taxon>
        <taxon>Dikarya</taxon>
        <taxon>Ascomycota</taxon>
        <taxon>Pezizomycotina</taxon>
        <taxon>Dothideomycetes</taxon>
        <taxon>Dothideomycetidae</taxon>
        <taxon>Mycosphaerellales</taxon>
        <taxon>Mycosphaerellaceae</taxon>
        <taxon>Zasmidium</taxon>
    </lineage>
</organism>
<dbReference type="SUPFAM" id="SSF50685">
    <property type="entry name" value="Barwin-like endoglucanases"/>
    <property type="match status" value="1"/>
</dbReference>
<keyword evidence="1" id="KW-0732">Signal</keyword>
<evidence type="ECO:0008006" key="4">
    <source>
        <dbReference type="Google" id="ProtNLM"/>
    </source>
</evidence>
<dbReference type="Proteomes" id="UP000799537">
    <property type="component" value="Unassembled WGS sequence"/>
</dbReference>
<dbReference type="RefSeq" id="XP_033666416.1">
    <property type="nucleotide sequence ID" value="XM_033813129.1"/>
</dbReference>
<evidence type="ECO:0000313" key="2">
    <source>
        <dbReference type="EMBL" id="KAF2165527.1"/>
    </source>
</evidence>
<dbReference type="PANTHER" id="PTHR31836:SF27">
    <property type="entry name" value="RLPA-LIKE PROTEIN DOUBLE-PSI BETA-BARREL DOMAIN-CONTAINING PROTEIN"/>
    <property type="match status" value="1"/>
</dbReference>
<dbReference type="OrthoDB" id="623670at2759"/>
<dbReference type="InterPro" id="IPR036908">
    <property type="entry name" value="RlpA-like_sf"/>
</dbReference>
<gene>
    <name evidence="2" type="ORF">M409DRAFT_55902</name>
</gene>
<evidence type="ECO:0000313" key="3">
    <source>
        <dbReference type="Proteomes" id="UP000799537"/>
    </source>
</evidence>
<accession>A0A6A6CE82</accession>
<dbReference type="InterPro" id="IPR051477">
    <property type="entry name" value="Expansin_CellWall"/>
</dbReference>
<name>A0A6A6CE82_ZASCE</name>
<dbReference type="Gene3D" id="2.40.40.10">
    <property type="entry name" value="RlpA-like domain"/>
    <property type="match status" value="1"/>
</dbReference>
<dbReference type="CDD" id="cd22191">
    <property type="entry name" value="DPBB_RlpA_EXP_N-like"/>
    <property type="match status" value="1"/>
</dbReference>
<dbReference type="AlphaFoldDB" id="A0A6A6CE82"/>
<sequence>MKRRAFLLVLLAVVLALLALIIGLAVGLTRGGGSKNLPLPSNTNTFSGELTYYGPGLGACGVTSTKDDKIVSLSHLLFDAAGSTSSNGGNSNNNPLCGRMLRAQRYNEEVGQMRSVDLKVVDRCTGCAVDDLDTTETAFEELAPIASGRVDVTWAWL</sequence>
<evidence type="ECO:0000256" key="1">
    <source>
        <dbReference type="ARBA" id="ARBA00022729"/>
    </source>
</evidence>
<proteinExistence type="predicted"/>
<reference evidence="2" key="1">
    <citation type="journal article" date="2020" name="Stud. Mycol.">
        <title>101 Dothideomycetes genomes: a test case for predicting lifestyles and emergence of pathogens.</title>
        <authorList>
            <person name="Haridas S."/>
            <person name="Albert R."/>
            <person name="Binder M."/>
            <person name="Bloem J."/>
            <person name="Labutti K."/>
            <person name="Salamov A."/>
            <person name="Andreopoulos B."/>
            <person name="Baker S."/>
            <person name="Barry K."/>
            <person name="Bills G."/>
            <person name="Bluhm B."/>
            <person name="Cannon C."/>
            <person name="Castanera R."/>
            <person name="Culley D."/>
            <person name="Daum C."/>
            <person name="Ezra D."/>
            <person name="Gonzalez J."/>
            <person name="Henrissat B."/>
            <person name="Kuo A."/>
            <person name="Liang C."/>
            <person name="Lipzen A."/>
            <person name="Lutzoni F."/>
            <person name="Magnuson J."/>
            <person name="Mondo S."/>
            <person name="Nolan M."/>
            <person name="Ohm R."/>
            <person name="Pangilinan J."/>
            <person name="Park H.-J."/>
            <person name="Ramirez L."/>
            <person name="Alfaro M."/>
            <person name="Sun H."/>
            <person name="Tritt A."/>
            <person name="Yoshinaga Y."/>
            <person name="Zwiers L.-H."/>
            <person name="Turgeon B."/>
            <person name="Goodwin S."/>
            <person name="Spatafora J."/>
            <person name="Crous P."/>
            <person name="Grigoriev I."/>
        </authorList>
    </citation>
    <scope>NUCLEOTIDE SEQUENCE</scope>
    <source>
        <strain evidence="2">ATCC 36951</strain>
    </source>
</reference>
<dbReference type="EMBL" id="ML993600">
    <property type="protein sequence ID" value="KAF2165527.1"/>
    <property type="molecule type" value="Genomic_DNA"/>
</dbReference>
<keyword evidence="3" id="KW-1185">Reference proteome</keyword>